<accession>A0ABS2MRF7</accession>
<evidence type="ECO:0000313" key="3">
    <source>
        <dbReference type="Proteomes" id="UP000767854"/>
    </source>
</evidence>
<comment type="caution">
    <text evidence="2">The sequence shown here is derived from an EMBL/GenBank/DDBJ whole genome shotgun (WGS) entry which is preliminary data.</text>
</comment>
<dbReference type="Pfam" id="PF02811">
    <property type="entry name" value="PHP"/>
    <property type="match status" value="1"/>
</dbReference>
<organism evidence="2 3">
    <name type="scientific">Fusibacter tunisiensis</name>
    <dbReference type="NCBI Taxonomy" id="1008308"/>
    <lineage>
        <taxon>Bacteria</taxon>
        <taxon>Bacillati</taxon>
        <taxon>Bacillota</taxon>
        <taxon>Clostridia</taxon>
        <taxon>Eubacteriales</taxon>
        <taxon>Eubacteriales Family XII. Incertae Sedis</taxon>
        <taxon>Fusibacter</taxon>
    </lineage>
</organism>
<dbReference type="PANTHER" id="PTHR36928:SF1">
    <property type="entry name" value="PHOSPHATASE YCDX-RELATED"/>
    <property type="match status" value="1"/>
</dbReference>
<feature type="domain" description="Polymerase/histidinol phosphatase N-terminal" evidence="1">
    <location>
        <begin position="5"/>
        <end position="84"/>
    </location>
</feature>
<dbReference type="Proteomes" id="UP000767854">
    <property type="component" value="Unassembled WGS sequence"/>
</dbReference>
<dbReference type="EMBL" id="JAFBDT010000010">
    <property type="protein sequence ID" value="MBM7561970.1"/>
    <property type="molecule type" value="Genomic_DNA"/>
</dbReference>
<dbReference type="InterPro" id="IPR003141">
    <property type="entry name" value="Pol/His_phosphatase_N"/>
</dbReference>
<keyword evidence="2" id="KW-0378">Hydrolase</keyword>
<dbReference type="InterPro" id="IPR004013">
    <property type="entry name" value="PHP_dom"/>
</dbReference>
<dbReference type="Gene3D" id="3.20.20.140">
    <property type="entry name" value="Metal-dependent hydrolases"/>
    <property type="match status" value="1"/>
</dbReference>
<sequence length="243" mass="27191">MKLRGDYHMHSKYSGDSKNELEGIVLKAIELGLEEIAITDHGPAHTGYGIKKEDYPELRAQIDALNQKYPEIKILLGLEANILGLDGAIDLDEEMRQYNDWVNAGYHFGSRLSKDYKIHFINFMAKFSKVFHKKAVKINTKAMTAAMRRNKIHMITHPGAKGPVDMDEVAKVAAETGTMLEINNSHGHLSVAEIKIAMQYPVVFVVNSDAHQLDRIGSVEASLQRAKEAGLDFSRIYNVIVEA</sequence>
<protein>
    <submittedName>
        <fullName evidence="2">Hydrolase</fullName>
    </submittedName>
</protein>
<evidence type="ECO:0000313" key="2">
    <source>
        <dbReference type="EMBL" id="MBM7561970.1"/>
    </source>
</evidence>
<gene>
    <name evidence="2" type="ORF">JOC49_001513</name>
</gene>
<dbReference type="InterPro" id="IPR050243">
    <property type="entry name" value="PHP_phosphatase"/>
</dbReference>
<dbReference type="PANTHER" id="PTHR36928">
    <property type="entry name" value="PHOSPHATASE YCDX-RELATED"/>
    <property type="match status" value="1"/>
</dbReference>
<dbReference type="SMART" id="SM00481">
    <property type="entry name" value="POLIIIAc"/>
    <property type="match status" value="1"/>
</dbReference>
<name>A0ABS2MRF7_9FIRM</name>
<evidence type="ECO:0000259" key="1">
    <source>
        <dbReference type="SMART" id="SM00481"/>
    </source>
</evidence>
<dbReference type="SUPFAM" id="SSF89550">
    <property type="entry name" value="PHP domain-like"/>
    <property type="match status" value="1"/>
</dbReference>
<dbReference type="GO" id="GO:0016787">
    <property type="term" value="F:hydrolase activity"/>
    <property type="evidence" value="ECO:0007669"/>
    <property type="project" value="UniProtKB-KW"/>
</dbReference>
<reference evidence="2 3" key="1">
    <citation type="submission" date="2021-01" db="EMBL/GenBank/DDBJ databases">
        <title>Genomic Encyclopedia of Type Strains, Phase IV (KMG-IV): sequencing the most valuable type-strain genomes for metagenomic binning, comparative biology and taxonomic classification.</title>
        <authorList>
            <person name="Goeker M."/>
        </authorList>
    </citation>
    <scope>NUCLEOTIDE SEQUENCE [LARGE SCALE GENOMIC DNA]</scope>
    <source>
        <strain evidence="2 3">DSM 24436</strain>
    </source>
</reference>
<dbReference type="InterPro" id="IPR016195">
    <property type="entry name" value="Pol/histidinol_Pase-like"/>
</dbReference>
<dbReference type="RefSeq" id="WP_204663959.1">
    <property type="nucleotide sequence ID" value="NZ_JAFBDT010000010.1"/>
</dbReference>
<proteinExistence type="predicted"/>
<keyword evidence="3" id="KW-1185">Reference proteome</keyword>